<reference evidence="1" key="1">
    <citation type="submission" date="2021-02" db="EMBL/GenBank/DDBJ databases">
        <authorList>
            <person name="Bekaert M."/>
        </authorList>
    </citation>
    <scope>NUCLEOTIDE SEQUENCE</scope>
    <source>
        <strain evidence="1">IoA-00</strain>
    </source>
</reference>
<accession>A0A7R8H3Q0</accession>
<dbReference type="GO" id="GO:0019991">
    <property type="term" value="P:septate junction assembly"/>
    <property type="evidence" value="ECO:0007669"/>
    <property type="project" value="InterPro"/>
</dbReference>
<protein>
    <submittedName>
        <fullName evidence="1">(salmon louse) hypothetical protein</fullName>
    </submittedName>
</protein>
<dbReference type="EMBL" id="HG994593">
    <property type="protein sequence ID" value="CAF2848979.1"/>
    <property type="molecule type" value="Genomic_DNA"/>
</dbReference>
<evidence type="ECO:0000313" key="2">
    <source>
        <dbReference type="Proteomes" id="UP000675881"/>
    </source>
</evidence>
<dbReference type="PANTHER" id="PTHR36692:SF3">
    <property type="entry name" value="PROTEIN SNAKESKIN"/>
    <property type="match status" value="1"/>
</dbReference>
<sequence>MQFEEVLSVSGIFKILEILIMFITVLLHRFGDYGLYLFFGTTSVKMAPGDPGMDVENLGNGALMTGILVSSSLLASYILDGRYHIQRLFLETFWNCLICALLMGTGVETLRNWASYDAPDDYTRDFGAGIALGSLCILGSIIYFCDFVFAWVTRNRLKREPY</sequence>
<dbReference type="OMA" id="SIDFCIS"/>
<dbReference type="OrthoDB" id="6592556at2759"/>
<organism evidence="1 2">
    <name type="scientific">Lepeophtheirus salmonis</name>
    <name type="common">Salmon louse</name>
    <name type="synonym">Caligus salmonis</name>
    <dbReference type="NCBI Taxonomy" id="72036"/>
    <lineage>
        <taxon>Eukaryota</taxon>
        <taxon>Metazoa</taxon>
        <taxon>Ecdysozoa</taxon>
        <taxon>Arthropoda</taxon>
        <taxon>Crustacea</taxon>
        <taxon>Multicrustacea</taxon>
        <taxon>Hexanauplia</taxon>
        <taxon>Copepoda</taxon>
        <taxon>Siphonostomatoida</taxon>
        <taxon>Caligidae</taxon>
        <taxon>Lepeophtheirus</taxon>
    </lineage>
</organism>
<keyword evidence="2" id="KW-1185">Reference proteome</keyword>
<dbReference type="AlphaFoldDB" id="A0A7R8H3Q0"/>
<gene>
    <name evidence="1" type="ORF">LSAA_5170</name>
</gene>
<dbReference type="InterPro" id="IPR038976">
    <property type="entry name" value="Ssk"/>
</dbReference>
<dbReference type="GO" id="GO:0005886">
    <property type="term" value="C:plasma membrane"/>
    <property type="evidence" value="ECO:0007669"/>
    <property type="project" value="TreeGrafter"/>
</dbReference>
<dbReference type="Proteomes" id="UP000675881">
    <property type="component" value="Chromosome 14"/>
</dbReference>
<dbReference type="PANTHER" id="PTHR36692">
    <property type="entry name" value="PROTEIN SNAKESKIN"/>
    <property type="match status" value="1"/>
</dbReference>
<name>A0A7R8H3Q0_LEPSM</name>
<proteinExistence type="predicted"/>
<evidence type="ECO:0000313" key="1">
    <source>
        <dbReference type="EMBL" id="CAF2848979.1"/>
    </source>
</evidence>